<dbReference type="SUPFAM" id="SSF52833">
    <property type="entry name" value="Thioredoxin-like"/>
    <property type="match status" value="1"/>
</dbReference>
<keyword evidence="3" id="KW-1185">Reference proteome</keyword>
<comment type="caution">
    <text evidence="2">The sequence shown here is derived from an EMBL/GenBank/DDBJ whole genome shotgun (WGS) entry which is preliminary data.</text>
</comment>
<proteinExistence type="predicted"/>
<dbReference type="PIRSF" id="PIRSF006402">
    <property type="entry name" value="UCP006402_thioredoxin"/>
    <property type="match status" value="1"/>
</dbReference>
<protein>
    <submittedName>
        <fullName evidence="2">DUF255 domain-containing protein</fullName>
    </submittedName>
</protein>
<dbReference type="CDD" id="cd02955">
    <property type="entry name" value="SSP411"/>
    <property type="match status" value="1"/>
</dbReference>
<gene>
    <name evidence="2" type="ORF">GIS00_02645</name>
</gene>
<dbReference type="Proteomes" id="UP000460221">
    <property type="component" value="Unassembled WGS sequence"/>
</dbReference>
<dbReference type="SUPFAM" id="SSF48208">
    <property type="entry name" value="Six-hairpin glycosidases"/>
    <property type="match status" value="1"/>
</dbReference>
<dbReference type="InterPro" id="IPR004879">
    <property type="entry name" value="Ssp411-like_TRX"/>
</dbReference>
<dbReference type="PANTHER" id="PTHR42899">
    <property type="entry name" value="SPERMATOGENESIS-ASSOCIATED PROTEIN 20"/>
    <property type="match status" value="1"/>
</dbReference>
<organism evidence="2 3">
    <name type="scientific">Nakamurella alba</name>
    <dbReference type="NCBI Taxonomy" id="2665158"/>
    <lineage>
        <taxon>Bacteria</taxon>
        <taxon>Bacillati</taxon>
        <taxon>Actinomycetota</taxon>
        <taxon>Actinomycetes</taxon>
        <taxon>Nakamurellales</taxon>
        <taxon>Nakamurellaceae</taxon>
        <taxon>Nakamurella</taxon>
    </lineage>
</organism>
<dbReference type="InterPro" id="IPR036249">
    <property type="entry name" value="Thioredoxin-like_sf"/>
</dbReference>
<dbReference type="GO" id="GO:0005975">
    <property type="term" value="P:carbohydrate metabolic process"/>
    <property type="evidence" value="ECO:0007669"/>
    <property type="project" value="InterPro"/>
</dbReference>
<evidence type="ECO:0000313" key="2">
    <source>
        <dbReference type="EMBL" id="MTD12843.1"/>
    </source>
</evidence>
<dbReference type="PANTHER" id="PTHR42899:SF1">
    <property type="entry name" value="SPERMATOGENESIS-ASSOCIATED PROTEIN 20"/>
    <property type="match status" value="1"/>
</dbReference>
<reference evidence="2 3" key="1">
    <citation type="submission" date="2019-11" db="EMBL/GenBank/DDBJ databases">
        <authorList>
            <person name="Jiang L.-Q."/>
        </authorList>
    </citation>
    <scope>NUCLEOTIDE SEQUENCE [LARGE SCALE GENOMIC DNA]</scope>
    <source>
        <strain evidence="2 3">YIM 132087</strain>
    </source>
</reference>
<dbReference type="Gene3D" id="3.40.30.10">
    <property type="entry name" value="Glutaredoxin"/>
    <property type="match status" value="1"/>
</dbReference>
<dbReference type="AlphaFoldDB" id="A0A7K1FHT4"/>
<accession>A0A7K1FHT4</accession>
<dbReference type="InterPro" id="IPR024705">
    <property type="entry name" value="Ssp411"/>
</dbReference>
<name>A0A7K1FHT4_9ACTN</name>
<dbReference type="EMBL" id="WLYK01000001">
    <property type="protein sequence ID" value="MTD12843.1"/>
    <property type="molecule type" value="Genomic_DNA"/>
</dbReference>
<dbReference type="InterPro" id="IPR008928">
    <property type="entry name" value="6-hairpin_glycosidase_sf"/>
</dbReference>
<evidence type="ECO:0000313" key="3">
    <source>
        <dbReference type="Proteomes" id="UP000460221"/>
    </source>
</evidence>
<dbReference type="RefSeq" id="WP_154766833.1">
    <property type="nucleotide sequence ID" value="NZ_WLYK01000001.1"/>
</dbReference>
<evidence type="ECO:0000259" key="1">
    <source>
        <dbReference type="Pfam" id="PF03190"/>
    </source>
</evidence>
<dbReference type="Pfam" id="PF03190">
    <property type="entry name" value="Thioredox_DsbH"/>
    <property type="match status" value="1"/>
</dbReference>
<feature type="domain" description="Spermatogenesis-associated protein 20-like TRX" evidence="1">
    <location>
        <begin position="3"/>
        <end position="163"/>
    </location>
</feature>
<sequence length="669" mass="70498">MPHRLASAMSSYLLQHADNPVDWWEWEPAAFAEARERDVPVLLSVGYAACHWCHVMAHESFEDEATAAEINAGFVAIKVDREERPDVDAVYMTAVQALTGQGGWPMTCFLTPDGAPFYAGTYFPPEPRHGMPSFRQVLTAVREAWTGDRSRLTDAAADIARSLRETADAPTGGELPGPGALDLAARSVVSTIDPIAGGFRGAPKFPPAMICEFLLRHAERTGSAEALQAVEVTLDGMARGGIHDQLAGGFARYSVDSAWHVPHFEKMLDDNALLLRLYAHHARLTGSARSAAVARSTARFLLDELRTDEGVFAASLDADTGGVEGATYVWTDEQLAGAAGVADAAAARRWFAADGPEVEEVGGHVLRLPADPDDPVRFEGLRARLLAVRQHRPQPSRDDIVVLRSNALAAVALAEAGLSMDEPEWVDAAATALETLVRVHLVDGRWRRSSRGGRPGPGAAVLADVAGTAAAMLAVHQSRPGDGWLGRAEQVLMAATGDFRAPDGTWYDTADGAEDLVMRPRDVTDGAAPGGPSTIADALLTAAALTGRSDLREEAERILASVAALVDRAPRAVGNYLAVAEAMVTGPLQIAVSGPDGPERDALALAAATGMPGGSVIEAGPPDLPGAPLLAGRPLVGGRPAVYVCRGFVCDRPVTEVTDLESVLGAPPV</sequence>